<gene>
    <name evidence="2" type="ORF">ACFP57_05605</name>
</gene>
<feature type="region of interest" description="Disordered" evidence="1">
    <location>
        <begin position="22"/>
        <end position="46"/>
    </location>
</feature>
<evidence type="ECO:0000313" key="2">
    <source>
        <dbReference type="EMBL" id="MFC6396464.1"/>
    </source>
</evidence>
<dbReference type="PROSITE" id="PS51257">
    <property type="entry name" value="PROKAR_LIPOPROTEIN"/>
    <property type="match status" value="1"/>
</dbReference>
<feature type="compositionally biased region" description="Low complexity" evidence="1">
    <location>
        <begin position="33"/>
        <end position="46"/>
    </location>
</feature>
<sequence length="186" mass="19568">MPDMKRVGVLLVALAMTGCSGGGSTTPEASTMASSATPSVSKSVSPSEDPLYLEAVEVYKKLLAEERKLMLAGGADELPQAMGALLMDPARAAMQRTYAASKRTGIRQAAAPESRITWHPNPGVSQEGSITSLQSCEDARKVPMLYEGSELSKGDLVNRTVFFKRAPSGSLVVVSLTAKVGTKCAF</sequence>
<name>A0ABW1WZ20_9ACTN</name>
<evidence type="ECO:0000313" key="3">
    <source>
        <dbReference type="Proteomes" id="UP001596266"/>
    </source>
</evidence>
<reference evidence="3" key="1">
    <citation type="journal article" date="2019" name="Int. J. Syst. Evol. Microbiol.">
        <title>The Global Catalogue of Microorganisms (GCM) 10K type strain sequencing project: providing services to taxonomists for standard genome sequencing and annotation.</title>
        <authorList>
            <consortium name="The Broad Institute Genomics Platform"/>
            <consortium name="The Broad Institute Genome Sequencing Center for Infectious Disease"/>
            <person name="Wu L."/>
            <person name="Ma J."/>
        </authorList>
    </citation>
    <scope>NUCLEOTIDE SEQUENCE [LARGE SCALE GENOMIC DNA]</scope>
    <source>
        <strain evidence="3">CGMCC 1.15277</strain>
    </source>
</reference>
<dbReference type="RefSeq" id="WP_343884896.1">
    <property type="nucleotide sequence ID" value="NZ_BAAAKI010000004.1"/>
</dbReference>
<dbReference type="EMBL" id="JBHSUA010000009">
    <property type="protein sequence ID" value="MFC6396464.1"/>
    <property type="molecule type" value="Genomic_DNA"/>
</dbReference>
<protein>
    <submittedName>
        <fullName evidence="2">Uncharacterized protein</fullName>
    </submittedName>
</protein>
<dbReference type="Proteomes" id="UP001596266">
    <property type="component" value="Unassembled WGS sequence"/>
</dbReference>
<accession>A0ABW1WZ20</accession>
<keyword evidence="3" id="KW-1185">Reference proteome</keyword>
<evidence type="ECO:0000256" key="1">
    <source>
        <dbReference type="SAM" id="MobiDB-lite"/>
    </source>
</evidence>
<organism evidence="2 3">
    <name type="scientific">Luteococcus sanguinis</name>
    <dbReference type="NCBI Taxonomy" id="174038"/>
    <lineage>
        <taxon>Bacteria</taxon>
        <taxon>Bacillati</taxon>
        <taxon>Actinomycetota</taxon>
        <taxon>Actinomycetes</taxon>
        <taxon>Propionibacteriales</taxon>
        <taxon>Propionibacteriaceae</taxon>
        <taxon>Luteococcus</taxon>
    </lineage>
</organism>
<comment type="caution">
    <text evidence="2">The sequence shown here is derived from an EMBL/GenBank/DDBJ whole genome shotgun (WGS) entry which is preliminary data.</text>
</comment>
<proteinExistence type="predicted"/>